<sequence length="88" mass="9834">MGSESRVHKSLHCRPALHWLPGVSGCSSGVTSGELANLQHQLQPFVISHAARVTYNLLPHRFSIPMASPRTQDHSLVHKMDRILKFNL</sequence>
<protein>
    <submittedName>
        <fullName evidence="1">Uncharacterized protein</fullName>
    </submittedName>
</protein>
<organism evidence="1 2">
    <name type="scientific">Xenopus laevis</name>
    <name type="common">African clawed frog</name>
    <dbReference type="NCBI Taxonomy" id="8355"/>
    <lineage>
        <taxon>Eukaryota</taxon>
        <taxon>Metazoa</taxon>
        <taxon>Chordata</taxon>
        <taxon>Craniata</taxon>
        <taxon>Vertebrata</taxon>
        <taxon>Euteleostomi</taxon>
        <taxon>Amphibia</taxon>
        <taxon>Batrachia</taxon>
        <taxon>Anura</taxon>
        <taxon>Pipoidea</taxon>
        <taxon>Pipidae</taxon>
        <taxon>Xenopodinae</taxon>
        <taxon>Xenopus</taxon>
        <taxon>Xenopus</taxon>
    </lineage>
</organism>
<dbReference type="EMBL" id="CM004480">
    <property type="protein sequence ID" value="OCT68093.1"/>
    <property type="molecule type" value="Genomic_DNA"/>
</dbReference>
<dbReference type="AlphaFoldDB" id="A0A974C7S0"/>
<evidence type="ECO:0000313" key="1">
    <source>
        <dbReference type="EMBL" id="OCT68093.1"/>
    </source>
</evidence>
<accession>A0A974C7S0</accession>
<reference evidence="2" key="1">
    <citation type="journal article" date="2016" name="Nature">
        <title>Genome evolution in the allotetraploid frog Xenopus laevis.</title>
        <authorList>
            <person name="Session A.M."/>
            <person name="Uno Y."/>
            <person name="Kwon T."/>
            <person name="Chapman J.A."/>
            <person name="Toyoda A."/>
            <person name="Takahashi S."/>
            <person name="Fukui A."/>
            <person name="Hikosaka A."/>
            <person name="Suzuki A."/>
            <person name="Kondo M."/>
            <person name="van Heeringen S.J."/>
            <person name="Quigley I."/>
            <person name="Heinz S."/>
            <person name="Ogino H."/>
            <person name="Ochi H."/>
            <person name="Hellsten U."/>
            <person name="Lyons J.B."/>
            <person name="Simakov O."/>
            <person name="Putnam N."/>
            <person name="Stites J."/>
            <person name="Kuroki Y."/>
            <person name="Tanaka T."/>
            <person name="Michiue T."/>
            <person name="Watanabe M."/>
            <person name="Bogdanovic O."/>
            <person name="Lister R."/>
            <person name="Georgiou G."/>
            <person name="Paranjpe S.S."/>
            <person name="van Kruijsbergen I."/>
            <person name="Shu S."/>
            <person name="Carlson J."/>
            <person name="Kinoshita T."/>
            <person name="Ohta Y."/>
            <person name="Mawaribuchi S."/>
            <person name="Jenkins J."/>
            <person name="Grimwood J."/>
            <person name="Schmutz J."/>
            <person name="Mitros T."/>
            <person name="Mozaffari S.V."/>
            <person name="Suzuki Y."/>
            <person name="Haramoto Y."/>
            <person name="Yamamoto T.S."/>
            <person name="Takagi C."/>
            <person name="Heald R."/>
            <person name="Miller K."/>
            <person name="Haudenschild C."/>
            <person name="Kitzman J."/>
            <person name="Nakayama T."/>
            <person name="Izutsu Y."/>
            <person name="Robert J."/>
            <person name="Fortriede J."/>
            <person name="Burns K."/>
            <person name="Lotay V."/>
            <person name="Karimi K."/>
            <person name="Yasuoka Y."/>
            <person name="Dichmann D.S."/>
            <person name="Flajnik M.F."/>
            <person name="Houston D.W."/>
            <person name="Shendure J."/>
            <person name="DuPasquier L."/>
            <person name="Vize P.D."/>
            <person name="Zorn A.M."/>
            <person name="Ito M."/>
            <person name="Marcotte E.M."/>
            <person name="Wallingford J.B."/>
            <person name="Ito Y."/>
            <person name="Asashima M."/>
            <person name="Ueno N."/>
            <person name="Matsuda Y."/>
            <person name="Veenstra G.J."/>
            <person name="Fujiyama A."/>
            <person name="Harland R.M."/>
            <person name="Taira M."/>
            <person name="Rokhsar D.S."/>
        </authorList>
    </citation>
    <scope>NUCLEOTIDE SEQUENCE [LARGE SCALE GENOMIC DNA]</scope>
    <source>
        <strain evidence="2">J</strain>
    </source>
</reference>
<dbReference type="Proteomes" id="UP000694892">
    <property type="component" value="Chromosome 8L"/>
</dbReference>
<gene>
    <name evidence="1" type="ORF">XELAEV_18039389mg</name>
</gene>
<evidence type="ECO:0000313" key="2">
    <source>
        <dbReference type="Proteomes" id="UP000694892"/>
    </source>
</evidence>
<dbReference type="PROSITE" id="PS51257">
    <property type="entry name" value="PROKAR_LIPOPROTEIN"/>
    <property type="match status" value="1"/>
</dbReference>
<name>A0A974C7S0_XENLA</name>
<proteinExistence type="predicted"/>